<keyword evidence="1" id="KW-0732">Signal</keyword>
<dbReference type="OrthoDB" id="1298458at2759"/>
<sequence length="96" mass="10583">MSYSGDKRPLCRTSRAVLLTITLVHLWASSGLNQTGAIRVIPVQRHFSPVEPPPPAGRFFNGGDYSDVNGTTRTANSTSFLDYKRRIPSCPDPLHN</sequence>
<gene>
    <name evidence="2" type="ORF">SHERM_00355</name>
</gene>
<dbReference type="PANTHER" id="PTHR37184:SF2">
    <property type="entry name" value="CLAVATA3_ESR (CLE)-RELATED PROTEIN 43"/>
    <property type="match status" value="1"/>
</dbReference>
<proteinExistence type="predicted"/>
<accession>A0A9N7R977</accession>
<dbReference type="AlphaFoldDB" id="A0A9N7R977"/>
<name>A0A9N7R977_STRHE</name>
<comment type="caution">
    <text evidence="2">The sequence shown here is derived from an EMBL/GenBank/DDBJ whole genome shotgun (WGS) entry which is preliminary data.</text>
</comment>
<evidence type="ECO:0000256" key="1">
    <source>
        <dbReference type="SAM" id="SignalP"/>
    </source>
</evidence>
<keyword evidence="3" id="KW-1185">Reference proteome</keyword>
<reference evidence="2" key="1">
    <citation type="submission" date="2019-12" db="EMBL/GenBank/DDBJ databases">
        <authorList>
            <person name="Scholes J."/>
        </authorList>
    </citation>
    <scope>NUCLEOTIDE SEQUENCE</scope>
</reference>
<feature type="chain" id="PRO_5040486217" evidence="1">
    <location>
        <begin position="32"/>
        <end position="96"/>
    </location>
</feature>
<evidence type="ECO:0000313" key="3">
    <source>
        <dbReference type="Proteomes" id="UP001153555"/>
    </source>
</evidence>
<dbReference type="EMBL" id="CACSLK010017224">
    <property type="protein sequence ID" value="CAA0818585.1"/>
    <property type="molecule type" value="Genomic_DNA"/>
</dbReference>
<feature type="signal peptide" evidence="1">
    <location>
        <begin position="1"/>
        <end position="31"/>
    </location>
</feature>
<dbReference type="PANTHER" id="PTHR37184">
    <property type="entry name" value="CLAVATA3/ESR (CLE)-RELATED PROTEIN 27"/>
    <property type="match status" value="1"/>
</dbReference>
<dbReference type="InterPro" id="IPR040274">
    <property type="entry name" value="CLE27/CLE43"/>
</dbReference>
<dbReference type="Proteomes" id="UP001153555">
    <property type="component" value="Unassembled WGS sequence"/>
</dbReference>
<organism evidence="2 3">
    <name type="scientific">Striga hermonthica</name>
    <name type="common">Purple witchweed</name>
    <name type="synonym">Buchnera hermonthica</name>
    <dbReference type="NCBI Taxonomy" id="68872"/>
    <lineage>
        <taxon>Eukaryota</taxon>
        <taxon>Viridiplantae</taxon>
        <taxon>Streptophyta</taxon>
        <taxon>Embryophyta</taxon>
        <taxon>Tracheophyta</taxon>
        <taxon>Spermatophyta</taxon>
        <taxon>Magnoliopsida</taxon>
        <taxon>eudicotyledons</taxon>
        <taxon>Gunneridae</taxon>
        <taxon>Pentapetalae</taxon>
        <taxon>asterids</taxon>
        <taxon>lamiids</taxon>
        <taxon>Lamiales</taxon>
        <taxon>Orobanchaceae</taxon>
        <taxon>Buchnereae</taxon>
        <taxon>Striga</taxon>
    </lineage>
</organism>
<evidence type="ECO:0000313" key="2">
    <source>
        <dbReference type="EMBL" id="CAA0818585.1"/>
    </source>
</evidence>
<protein>
    <submittedName>
        <fullName evidence="2">CLAVATA3/ESR (CLE)-related protein 27</fullName>
    </submittedName>
</protein>